<dbReference type="InterPro" id="IPR001680">
    <property type="entry name" value="WD40_rpt"/>
</dbReference>
<evidence type="ECO:0000313" key="5">
    <source>
        <dbReference type="Proteomes" id="UP000023152"/>
    </source>
</evidence>
<dbReference type="InterPro" id="IPR036322">
    <property type="entry name" value="WD40_repeat_dom_sf"/>
</dbReference>
<accession>X6LPV5</accession>
<keyword evidence="1 3" id="KW-0853">WD repeat</keyword>
<dbReference type="PROSITE" id="PS00678">
    <property type="entry name" value="WD_REPEATS_1"/>
    <property type="match status" value="4"/>
</dbReference>
<dbReference type="CDD" id="cd00200">
    <property type="entry name" value="WD40"/>
    <property type="match status" value="1"/>
</dbReference>
<comment type="caution">
    <text evidence="4">The sequence shown here is derived from an EMBL/GenBank/DDBJ whole genome shotgun (WGS) entry which is preliminary data.</text>
</comment>
<feature type="repeat" description="WD" evidence="3">
    <location>
        <begin position="1"/>
        <end position="44"/>
    </location>
</feature>
<dbReference type="PANTHER" id="PTHR22847:SF637">
    <property type="entry name" value="WD REPEAT DOMAIN 5B"/>
    <property type="match status" value="1"/>
</dbReference>
<dbReference type="PROSITE" id="PS50082">
    <property type="entry name" value="WD_REPEATS_2"/>
    <property type="match status" value="4"/>
</dbReference>
<dbReference type="SUPFAM" id="SSF50978">
    <property type="entry name" value="WD40 repeat-like"/>
    <property type="match status" value="1"/>
</dbReference>
<dbReference type="SMART" id="SM00320">
    <property type="entry name" value="WD40"/>
    <property type="match status" value="4"/>
</dbReference>
<evidence type="ECO:0000256" key="2">
    <source>
        <dbReference type="ARBA" id="ARBA00022737"/>
    </source>
</evidence>
<dbReference type="Pfam" id="PF00400">
    <property type="entry name" value="WD40"/>
    <property type="match status" value="4"/>
</dbReference>
<keyword evidence="2" id="KW-0677">Repeat</keyword>
<sequence>FNEHTGSINGIEFSPFNGGRYLCSGSYDNTIRLWDIETSKSLHVFNRHKDIVWCVDISPLQSNNNNDNNNKINNIGVIGGNGYTICSGSKDNTIRIWDIETTKQFNVFKGHTYSVNSVKYGSNELVNTILSGSGDNSVRLWDIRSGQQIQVFNGHTNYVWSAEYSPFVINDSIGNSNVICSGSYDNTIRFWDIRSNKNELYMIKGDKKDDGIICLKFIELKKKDKTKNIKYSLNLCYGSVKGLIRICG</sequence>
<dbReference type="PROSITE" id="PS50294">
    <property type="entry name" value="WD_REPEATS_REGION"/>
    <property type="match status" value="3"/>
</dbReference>
<feature type="repeat" description="WD" evidence="3">
    <location>
        <begin position="108"/>
        <end position="151"/>
    </location>
</feature>
<name>X6LPV5_RETFI</name>
<protein>
    <submittedName>
        <fullName evidence="4">WD-40 repeat protein</fullName>
    </submittedName>
</protein>
<evidence type="ECO:0000256" key="3">
    <source>
        <dbReference type="PROSITE-ProRule" id="PRU00221"/>
    </source>
</evidence>
<dbReference type="InterPro" id="IPR015943">
    <property type="entry name" value="WD40/YVTN_repeat-like_dom_sf"/>
</dbReference>
<dbReference type="PANTHER" id="PTHR22847">
    <property type="entry name" value="WD40 REPEAT PROTEIN"/>
    <property type="match status" value="1"/>
</dbReference>
<evidence type="ECO:0000313" key="4">
    <source>
        <dbReference type="EMBL" id="ETO03381.1"/>
    </source>
</evidence>
<reference evidence="4 5" key="1">
    <citation type="journal article" date="2013" name="Curr. Biol.">
        <title>The Genome of the Foraminiferan Reticulomyxa filosa.</title>
        <authorList>
            <person name="Glockner G."/>
            <person name="Hulsmann N."/>
            <person name="Schleicher M."/>
            <person name="Noegel A.A."/>
            <person name="Eichinger L."/>
            <person name="Gallinger C."/>
            <person name="Pawlowski J."/>
            <person name="Sierra R."/>
            <person name="Euteneuer U."/>
            <person name="Pillet L."/>
            <person name="Moustafa A."/>
            <person name="Platzer M."/>
            <person name="Groth M."/>
            <person name="Szafranski K."/>
            <person name="Schliwa M."/>
        </authorList>
    </citation>
    <scope>NUCLEOTIDE SEQUENCE [LARGE SCALE GENOMIC DNA]</scope>
</reference>
<organism evidence="4 5">
    <name type="scientific">Reticulomyxa filosa</name>
    <dbReference type="NCBI Taxonomy" id="46433"/>
    <lineage>
        <taxon>Eukaryota</taxon>
        <taxon>Sar</taxon>
        <taxon>Rhizaria</taxon>
        <taxon>Retaria</taxon>
        <taxon>Foraminifera</taxon>
        <taxon>Monothalamids</taxon>
        <taxon>Reticulomyxidae</taxon>
        <taxon>Reticulomyxa</taxon>
    </lineage>
</organism>
<dbReference type="InterPro" id="IPR020472">
    <property type="entry name" value="WD40_PAC1"/>
</dbReference>
<evidence type="ECO:0000256" key="1">
    <source>
        <dbReference type="ARBA" id="ARBA00022574"/>
    </source>
</evidence>
<dbReference type="AlphaFoldDB" id="X6LPV5"/>
<keyword evidence="5" id="KW-1185">Reference proteome</keyword>
<feature type="repeat" description="WD" evidence="3">
    <location>
        <begin position="81"/>
        <end position="107"/>
    </location>
</feature>
<gene>
    <name evidence="4" type="ORF">RFI_34030</name>
</gene>
<feature type="repeat" description="WD" evidence="3">
    <location>
        <begin position="152"/>
        <end position="201"/>
    </location>
</feature>
<dbReference type="EMBL" id="ASPP01033465">
    <property type="protein sequence ID" value="ETO03381.1"/>
    <property type="molecule type" value="Genomic_DNA"/>
</dbReference>
<proteinExistence type="predicted"/>
<feature type="non-terminal residue" evidence="4">
    <location>
        <position position="1"/>
    </location>
</feature>
<dbReference type="Gene3D" id="2.130.10.10">
    <property type="entry name" value="YVTN repeat-like/Quinoprotein amine dehydrogenase"/>
    <property type="match status" value="2"/>
</dbReference>
<dbReference type="GO" id="GO:1990234">
    <property type="term" value="C:transferase complex"/>
    <property type="evidence" value="ECO:0007669"/>
    <property type="project" value="UniProtKB-ARBA"/>
</dbReference>
<dbReference type="PRINTS" id="PR00320">
    <property type="entry name" value="GPROTEINBRPT"/>
</dbReference>
<dbReference type="InterPro" id="IPR019775">
    <property type="entry name" value="WD40_repeat_CS"/>
</dbReference>
<dbReference type="Proteomes" id="UP000023152">
    <property type="component" value="Unassembled WGS sequence"/>
</dbReference>